<evidence type="ECO:0000313" key="1">
    <source>
        <dbReference type="EMBL" id="EMD92673.1"/>
    </source>
</evidence>
<gene>
    <name evidence="1" type="ORF">COCHEDRAFT_1021336</name>
</gene>
<proteinExistence type="predicted"/>
<keyword evidence="2" id="KW-1185">Reference proteome</keyword>
<accession>M2UXX6</accession>
<sequence>MSKPPSLPSPTQPKKHLSRHPLLFQVVFLYRSINFVDQCSVASLQRDVFRTNPDTQYT</sequence>
<protein>
    <submittedName>
        <fullName evidence="1">Uncharacterized protein</fullName>
    </submittedName>
</protein>
<dbReference type="EMBL" id="KB445575">
    <property type="protein sequence ID" value="EMD92673.1"/>
    <property type="molecule type" value="Genomic_DNA"/>
</dbReference>
<dbReference type="Proteomes" id="UP000016936">
    <property type="component" value="Unassembled WGS sequence"/>
</dbReference>
<name>M2UXX6_COCH5</name>
<dbReference type="HOGENOM" id="CLU_2978953_0_0_1"/>
<organism evidence="1 2">
    <name type="scientific">Cochliobolus heterostrophus (strain C5 / ATCC 48332 / race O)</name>
    <name type="common">Southern corn leaf blight fungus</name>
    <name type="synonym">Bipolaris maydis</name>
    <dbReference type="NCBI Taxonomy" id="701091"/>
    <lineage>
        <taxon>Eukaryota</taxon>
        <taxon>Fungi</taxon>
        <taxon>Dikarya</taxon>
        <taxon>Ascomycota</taxon>
        <taxon>Pezizomycotina</taxon>
        <taxon>Dothideomycetes</taxon>
        <taxon>Pleosporomycetidae</taxon>
        <taxon>Pleosporales</taxon>
        <taxon>Pleosporineae</taxon>
        <taxon>Pleosporaceae</taxon>
        <taxon>Bipolaris</taxon>
    </lineage>
</organism>
<evidence type="ECO:0000313" key="2">
    <source>
        <dbReference type="Proteomes" id="UP000016936"/>
    </source>
</evidence>
<dbReference type="AlphaFoldDB" id="M2UXX6"/>
<reference evidence="2" key="2">
    <citation type="journal article" date="2013" name="PLoS Genet.">
        <title>Comparative genome structure, secondary metabolite, and effector coding capacity across Cochliobolus pathogens.</title>
        <authorList>
            <person name="Condon B.J."/>
            <person name="Leng Y."/>
            <person name="Wu D."/>
            <person name="Bushley K.E."/>
            <person name="Ohm R.A."/>
            <person name="Otillar R."/>
            <person name="Martin J."/>
            <person name="Schackwitz W."/>
            <person name="Grimwood J."/>
            <person name="MohdZainudin N."/>
            <person name="Xue C."/>
            <person name="Wang R."/>
            <person name="Manning V.A."/>
            <person name="Dhillon B."/>
            <person name="Tu Z.J."/>
            <person name="Steffenson B.J."/>
            <person name="Salamov A."/>
            <person name="Sun H."/>
            <person name="Lowry S."/>
            <person name="LaButti K."/>
            <person name="Han J."/>
            <person name="Copeland A."/>
            <person name="Lindquist E."/>
            <person name="Barry K."/>
            <person name="Schmutz J."/>
            <person name="Baker S.E."/>
            <person name="Ciuffetti L.M."/>
            <person name="Grigoriev I.V."/>
            <person name="Zhong S."/>
            <person name="Turgeon B.G."/>
        </authorList>
    </citation>
    <scope>NUCLEOTIDE SEQUENCE [LARGE SCALE GENOMIC DNA]</scope>
    <source>
        <strain evidence="2">C5 / ATCC 48332 / race O</strain>
    </source>
</reference>
<reference evidence="1 2" key="1">
    <citation type="journal article" date="2012" name="PLoS Pathog.">
        <title>Diverse lifestyles and strategies of plant pathogenesis encoded in the genomes of eighteen Dothideomycetes fungi.</title>
        <authorList>
            <person name="Ohm R.A."/>
            <person name="Feau N."/>
            <person name="Henrissat B."/>
            <person name="Schoch C.L."/>
            <person name="Horwitz B.A."/>
            <person name="Barry K.W."/>
            <person name="Condon B.J."/>
            <person name="Copeland A.C."/>
            <person name="Dhillon B."/>
            <person name="Glaser F."/>
            <person name="Hesse C.N."/>
            <person name="Kosti I."/>
            <person name="LaButti K."/>
            <person name="Lindquist E.A."/>
            <person name="Lucas S."/>
            <person name="Salamov A.A."/>
            <person name="Bradshaw R.E."/>
            <person name="Ciuffetti L."/>
            <person name="Hamelin R.C."/>
            <person name="Kema G.H.J."/>
            <person name="Lawrence C."/>
            <person name="Scott J.A."/>
            <person name="Spatafora J.W."/>
            <person name="Turgeon B.G."/>
            <person name="de Wit P.J.G.M."/>
            <person name="Zhong S."/>
            <person name="Goodwin S.B."/>
            <person name="Grigoriev I.V."/>
        </authorList>
    </citation>
    <scope>NUCLEOTIDE SEQUENCE [LARGE SCALE GENOMIC DNA]</scope>
    <source>
        <strain evidence="2">C5 / ATCC 48332 / race O</strain>
    </source>
</reference>